<evidence type="ECO:0000313" key="3">
    <source>
        <dbReference type="EMBL" id="UUX34288.1"/>
    </source>
</evidence>
<evidence type="ECO:0000256" key="1">
    <source>
        <dbReference type="ARBA" id="ARBA00022603"/>
    </source>
</evidence>
<dbReference type="EC" id="2.1.1.171" evidence="3"/>
<reference evidence="3 4" key="1">
    <citation type="submission" date="2022-08" db="EMBL/GenBank/DDBJ databases">
        <title>Aerococcaceae sp. nov isolated from spoiled eye mask.</title>
        <authorList>
            <person name="Zhou G."/>
            <person name="Xie X.-B."/>
            <person name="Shi Q.-S."/>
            <person name="Wang Y.-S."/>
            <person name="Wen X."/>
            <person name="Peng H."/>
            <person name="Yang X.-J."/>
            <person name="Tao H.-B."/>
            <person name="Huang X.-M."/>
        </authorList>
    </citation>
    <scope>NUCLEOTIDE SEQUENCE [LARGE SCALE GENOMIC DNA]</scope>
    <source>
        <strain evidence="4">DM20194951</strain>
    </source>
</reference>
<keyword evidence="4" id="KW-1185">Reference proteome</keyword>
<organism evidence="3 4">
    <name type="scientific">Fundicoccus culcitae</name>
    <dbReference type="NCBI Taxonomy" id="2969821"/>
    <lineage>
        <taxon>Bacteria</taxon>
        <taxon>Bacillati</taxon>
        <taxon>Bacillota</taxon>
        <taxon>Bacilli</taxon>
        <taxon>Lactobacillales</taxon>
        <taxon>Aerococcaceae</taxon>
        <taxon>Fundicoccus</taxon>
    </lineage>
</organism>
<dbReference type="Gene3D" id="3.40.50.150">
    <property type="entry name" value="Vaccinia Virus protein VP39"/>
    <property type="match status" value="1"/>
</dbReference>
<dbReference type="GO" id="GO:0052913">
    <property type="term" value="F:16S rRNA (guanine(966)-N(2))-methyltransferase activity"/>
    <property type="evidence" value="ECO:0007669"/>
    <property type="project" value="UniProtKB-EC"/>
</dbReference>
<dbReference type="CDD" id="cd02440">
    <property type="entry name" value="AdoMet_MTases"/>
    <property type="match status" value="1"/>
</dbReference>
<dbReference type="SUPFAM" id="SSF53335">
    <property type="entry name" value="S-adenosyl-L-methionine-dependent methyltransferases"/>
    <property type="match status" value="1"/>
</dbReference>
<gene>
    <name evidence="3" type="primary">rsmD</name>
    <name evidence="3" type="ORF">NRE15_01050</name>
</gene>
<evidence type="ECO:0000256" key="2">
    <source>
        <dbReference type="ARBA" id="ARBA00022679"/>
    </source>
</evidence>
<dbReference type="Proteomes" id="UP001315967">
    <property type="component" value="Chromosome"/>
</dbReference>
<sequence length="185" mass="20846">MRVVAGIYGSRRLKAVPGENTRPTTDKIKESVFNMLGGYFEGGVCLDFYGGSGAMAIEAVSRGMDQAIITEMYRPAIQTIEANIAQLEAEDNFIILKGNNRQSLNKYLVKNASIRFDLIILDPPYAKAAIVDDIEWLEQHALIANHARIICETDHHFDLPMEIRQLKQVKQKIYGQTKITIYERG</sequence>
<evidence type="ECO:0000313" key="4">
    <source>
        <dbReference type="Proteomes" id="UP001315967"/>
    </source>
</evidence>
<dbReference type="Pfam" id="PF03602">
    <property type="entry name" value="Cons_hypoth95"/>
    <property type="match status" value="1"/>
</dbReference>
<dbReference type="PANTHER" id="PTHR43542:SF1">
    <property type="entry name" value="METHYLTRANSFERASE"/>
    <property type="match status" value="1"/>
</dbReference>
<proteinExistence type="predicted"/>
<accession>A0ABY5P7A5</accession>
<dbReference type="NCBIfam" id="TIGR00095">
    <property type="entry name" value="16S rRNA (guanine(966)-N(2))-methyltransferase RsmD"/>
    <property type="match status" value="1"/>
</dbReference>
<dbReference type="InterPro" id="IPR004398">
    <property type="entry name" value="RNA_MeTrfase_RsmD"/>
</dbReference>
<dbReference type="InterPro" id="IPR029063">
    <property type="entry name" value="SAM-dependent_MTases_sf"/>
</dbReference>
<protein>
    <submittedName>
        <fullName evidence="3">16S rRNA (Guanine(966)-N(2))-methyltransferase RsmD</fullName>
        <ecNumber evidence="3">2.1.1.171</ecNumber>
    </submittedName>
</protein>
<dbReference type="EMBL" id="CP102453">
    <property type="protein sequence ID" value="UUX34288.1"/>
    <property type="molecule type" value="Genomic_DNA"/>
</dbReference>
<dbReference type="PANTHER" id="PTHR43542">
    <property type="entry name" value="METHYLTRANSFERASE"/>
    <property type="match status" value="1"/>
</dbReference>
<keyword evidence="2 3" id="KW-0808">Transferase</keyword>
<dbReference type="InterPro" id="IPR002052">
    <property type="entry name" value="DNA_methylase_N6_adenine_CS"/>
</dbReference>
<dbReference type="RefSeq" id="WP_313793791.1">
    <property type="nucleotide sequence ID" value="NZ_CP102453.1"/>
</dbReference>
<dbReference type="PROSITE" id="PS00092">
    <property type="entry name" value="N6_MTASE"/>
    <property type="match status" value="1"/>
</dbReference>
<name>A0ABY5P7A5_9LACT</name>
<dbReference type="PIRSF" id="PIRSF004553">
    <property type="entry name" value="CHP00095"/>
    <property type="match status" value="1"/>
</dbReference>
<keyword evidence="1 3" id="KW-0489">Methyltransferase</keyword>